<feature type="chain" id="PRO_5031262391" evidence="1">
    <location>
        <begin position="23"/>
        <end position="145"/>
    </location>
</feature>
<dbReference type="NCBIfam" id="NF037934">
    <property type="entry name" value="holdfast_HfaA"/>
    <property type="match status" value="1"/>
</dbReference>
<evidence type="ECO:0000313" key="3">
    <source>
        <dbReference type="Proteomes" id="UP000527324"/>
    </source>
</evidence>
<evidence type="ECO:0000256" key="1">
    <source>
        <dbReference type="SAM" id="SignalP"/>
    </source>
</evidence>
<evidence type="ECO:0000313" key="2">
    <source>
        <dbReference type="EMBL" id="MBB5739667.1"/>
    </source>
</evidence>
<organism evidence="2 3">
    <name type="scientific">Brevundimonas aurantiaca</name>
    <dbReference type="NCBI Taxonomy" id="74316"/>
    <lineage>
        <taxon>Bacteria</taxon>
        <taxon>Pseudomonadati</taxon>
        <taxon>Pseudomonadota</taxon>
        <taxon>Alphaproteobacteria</taxon>
        <taxon>Caulobacterales</taxon>
        <taxon>Caulobacteraceae</taxon>
        <taxon>Brevundimonas</taxon>
    </lineage>
</organism>
<protein>
    <submittedName>
        <fullName evidence="2">Holdfast attachment protein HfaA</fullName>
    </submittedName>
</protein>
<dbReference type="Proteomes" id="UP000527324">
    <property type="component" value="Unassembled WGS sequence"/>
</dbReference>
<proteinExistence type="predicted"/>
<name>A0A7W9C6R3_9CAUL</name>
<dbReference type="RefSeq" id="WP_182713917.1">
    <property type="nucleotide sequence ID" value="NZ_CAJFZS010000002.1"/>
</dbReference>
<accession>A0A7W9C6R3</accession>
<dbReference type="AlphaFoldDB" id="A0A7W9C6R3"/>
<dbReference type="GeneID" id="88838398"/>
<dbReference type="InterPro" id="IPR049851">
    <property type="entry name" value="Holdfast_HfaA"/>
</dbReference>
<keyword evidence="1" id="KW-0732">Signal</keyword>
<gene>
    <name evidence="2" type="ORF">GGQ93_001369</name>
</gene>
<dbReference type="EMBL" id="JACHOQ010000002">
    <property type="protein sequence ID" value="MBB5739667.1"/>
    <property type="molecule type" value="Genomic_DNA"/>
</dbReference>
<keyword evidence="3" id="KW-1185">Reference proteome</keyword>
<reference evidence="2 3" key="1">
    <citation type="submission" date="2020-08" db="EMBL/GenBank/DDBJ databases">
        <title>Genomic Encyclopedia of Type Strains, Phase IV (KMG-IV): sequencing the most valuable type-strain genomes for metagenomic binning, comparative biology and taxonomic classification.</title>
        <authorList>
            <person name="Goeker M."/>
        </authorList>
    </citation>
    <scope>NUCLEOTIDE SEQUENCE [LARGE SCALE GENOMIC DNA]</scope>
    <source>
        <strain evidence="2 3">DSM 4731</strain>
    </source>
</reference>
<sequence length="145" mass="14857">MRHRLLALSVLSLLAAASAVQAQSSVAQMEAGYGGARRTLSTAFNPSTRDANNNRVIMNGVIQDGQGGSQINVNANGQTSGADFFRSGADSFTAGALTASSTAIGNQINVNVNGSWNTVVLDSTQINNAPINATTTVTGRNTTGQ</sequence>
<feature type="signal peptide" evidence="1">
    <location>
        <begin position="1"/>
        <end position="22"/>
    </location>
</feature>
<comment type="caution">
    <text evidence="2">The sequence shown here is derived from an EMBL/GenBank/DDBJ whole genome shotgun (WGS) entry which is preliminary data.</text>
</comment>